<feature type="transmembrane region" description="Helical" evidence="1">
    <location>
        <begin position="294"/>
        <end position="311"/>
    </location>
</feature>
<dbReference type="OrthoDB" id="235490at2"/>
<accession>A0A518DPX9</accession>
<protein>
    <recommendedName>
        <fullName evidence="4">Transmembrane protein</fullName>
    </recommendedName>
</protein>
<dbReference type="EMBL" id="CP036433">
    <property type="protein sequence ID" value="QDU93891.1"/>
    <property type="molecule type" value="Genomic_DNA"/>
</dbReference>
<dbReference type="KEGG" id="lcre:Pla8534_16760"/>
<feature type="transmembrane region" description="Helical" evidence="1">
    <location>
        <begin position="26"/>
        <end position="47"/>
    </location>
</feature>
<evidence type="ECO:0000256" key="1">
    <source>
        <dbReference type="SAM" id="Phobius"/>
    </source>
</evidence>
<keyword evidence="1" id="KW-1133">Transmembrane helix</keyword>
<dbReference type="RefSeq" id="WP_145051365.1">
    <property type="nucleotide sequence ID" value="NZ_CP036433.1"/>
</dbReference>
<name>A0A518DPX9_9BACT</name>
<feature type="transmembrane region" description="Helical" evidence="1">
    <location>
        <begin position="59"/>
        <end position="79"/>
    </location>
</feature>
<organism evidence="2 3">
    <name type="scientific">Lignipirellula cremea</name>
    <dbReference type="NCBI Taxonomy" id="2528010"/>
    <lineage>
        <taxon>Bacteria</taxon>
        <taxon>Pseudomonadati</taxon>
        <taxon>Planctomycetota</taxon>
        <taxon>Planctomycetia</taxon>
        <taxon>Pirellulales</taxon>
        <taxon>Pirellulaceae</taxon>
        <taxon>Lignipirellula</taxon>
    </lineage>
</organism>
<keyword evidence="1" id="KW-0812">Transmembrane</keyword>
<feature type="transmembrane region" description="Helical" evidence="1">
    <location>
        <begin position="114"/>
        <end position="132"/>
    </location>
</feature>
<feature type="transmembrane region" description="Helical" evidence="1">
    <location>
        <begin position="221"/>
        <end position="239"/>
    </location>
</feature>
<gene>
    <name evidence="2" type="ORF">Pla8534_16760</name>
</gene>
<sequence>MTTASSSIATPTGQGRWGPWLFSAPVDLLAFLGSAVLALMLLAYGGWAGLLHEASPEWTWVPLVLLIDVAHVYATGFRVYFDRQELARRPLLYGGGPLLCYVLGVALYSESDLLFWRVLAYLAVFHFIRQQYGWVALYRARAGERDGWGKRIDSGAIYAATLYPLLYWHAHLPRQFAWFVDGDFGQLPALLSRLAFPFYVAVLTAYAIRSVLQWRRGRPQLGKDIVVATTVVCWYVGIVSFNSDYAFTVTNIIIHGVPYMVLVFWFWQFKPAPSQTSQLSLPAADRAAPERRSWWPALVMFVATIWLLAYAEELLWDWTILRERPWLFGPGFRTPDGWQLWIAPLLAVPQATHYLLDGFIWRRRSNPDMRTVTR</sequence>
<reference evidence="2 3" key="1">
    <citation type="submission" date="2019-02" db="EMBL/GenBank/DDBJ databases">
        <title>Deep-cultivation of Planctomycetes and their phenomic and genomic characterization uncovers novel biology.</title>
        <authorList>
            <person name="Wiegand S."/>
            <person name="Jogler M."/>
            <person name="Boedeker C."/>
            <person name="Pinto D."/>
            <person name="Vollmers J."/>
            <person name="Rivas-Marin E."/>
            <person name="Kohn T."/>
            <person name="Peeters S.H."/>
            <person name="Heuer A."/>
            <person name="Rast P."/>
            <person name="Oberbeckmann S."/>
            <person name="Bunk B."/>
            <person name="Jeske O."/>
            <person name="Meyerdierks A."/>
            <person name="Storesund J.E."/>
            <person name="Kallscheuer N."/>
            <person name="Luecker S."/>
            <person name="Lage O.M."/>
            <person name="Pohl T."/>
            <person name="Merkel B.J."/>
            <person name="Hornburger P."/>
            <person name="Mueller R.-W."/>
            <person name="Bruemmer F."/>
            <person name="Labrenz M."/>
            <person name="Spormann A.M."/>
            <person name="Op den Camp H."/>
            <person name="Overmann J."/>
            <person name="Amann R."/>
            <person name="Jetten M.S.M."/>
            <person name="Mascher T."/>
            <person name="Medema M.H."/>
            <person name="Devos D.P."/>
            <person name="Kaster A.-K."/>
            <person name="Ovreas L."/>
            <person name="Rohde M."/>
            <person name="Galperin M.Y."/>
            <person name="Jogler C."/>
        </authorList>
    </citation>
    <scope>NUCLEOTIDE SEQUENCE [LARGE SCALE GENOMIC DNA]</scope>
    <source>
        <strain evidence="2 3">Pla85_3_4</strain>
    </source>
</reference>
<feature type="transmembrane region" description="Helical" evidence="1">
    <location>
        <begin position="245"/>
        <end position="267"/>
    </location>
</feature>
<feature type="transmembrane region" description="Helical" evidence="1">
    <location>
        <begin position="91"/>
        <end position="108"/>
    </location>
</feature>
<evidence type="ECO:0000313" key="3">
    <source>
        <dbReference type="Proteomes" id="UP000317648"/>
    </source>
</evidence>
<feature type="transmembrane region" description="Helical" evidence="1">
    <location>
        <begin position="152"/>
        <end position="170"/>
    </location>
</feature>
<keyword evidence="3" id="KW-1185">Reference proteome</keyword>
<proteinExistence type="predicted"/>
<dbReference type="Proteomes" id="UP000317648">
    <property type="component" value="Chromosome"/>
</dbReference>
<feature type="transmembrane region" description="Helical" evidence="1">
    <location>
        <begin position="338"/>
        <end position="356"/>
    </location>
</feature>
<dbReference type="AlphaFoldDB" id="A0A518DPX9"/>
<evidence type="ECO:0000313" key="2">
    <source>
        <dbReference type="EMBL" id="QDU93891.1"/>
    </source>
</evidence>
<feature type="transmembrane region" description="Helical" evidence="1">
    <location>
        <begin position="190"/>
        <end position="209"/>
    </location>
</feature>
<keyword evidence="1" id="KW-0472">Membrane</keyword>
<evidence type="ECO:0008006" key="4">
    <source>
        <dbReference type="Google" id="ProtNLM"/>
    </source>
</evidence>